<dbReference type="Proteomes" id="UP001234581">
    <property type="component" value="Unassembled WGS sequence"/>
</dbReference>
<evidence type="ECO:0000259" key="1">
    <source>
        <dbReference type="Pfam" id="PF16113"/>
    </source>
</evidence>
<dbReference type="Gene3D" id="3.90.226.10">
    <property type="entry name" value="2-enoyl-CoA Hydratase, Chain A, domain 1"/>
    <property type="match status" value="1"/>
</dbReference>
<feature type="domain" description="PEX14-like helix-turn-helix" evidence="2">
    <location>
        <begin position="89"/>
        <end position="165"/>
    </location>
</feature>
<name>A0AAD7USR5_9FUNG</name>
<dbReference type="PANTHER" id="PTHR36855">
    <property type="entry name" value="CHROMOSOME 10, WHOLE GENOME SHOTGUN SEQUENCE"/>
    <property type="match status" value="1"/>
</dbReference>
<evidence type="ECO:0000313" key="3">
    <source>
        <dbReference type="EMBL" id="KAJ8652034.1"/>
    </source>
</evidence>
<comment type="caution">
    <text evidence="3">The sequence shown here is derived from an EMBL/GenBank/DDBJ whole genome shotgun (WGS) entry which is preliminary data.</text>
</comment>
<evidence type="ECO:0000313" key="4">
    <source>
        <dbReference type="Proteomes" id="UP001234581"/>
    </source>
</evidence>
<keyword evidence="4" id="KW-1185">Reference proteome</keyword>
<dbReference type="InterPro" id="IPR045004">
    <property type="entry name" value="ECH_dom"/>
</dbReference>
<dbReference type="Pfam" id="PF16113">
    <property type="entry name" value="ECH_2"/>
    <property type="match status" value="1"/>
</dbReference>
<dbReference type="EMBL" id="JARTCD010000122">
    <property type="protein sequence ID" value="KAJ8652034.1"/>
    <property type="molecule type" value="Genomic_DNA"/>
</dbReference>
<protein>
    <submittedName>
        <fullName evidence="3">Uncharacterized protein</fullName>
    </submittedName>
</protein>
<dbReference type="PANTHER" id="PTHR36855:SF1">
    <property type="entry name" value="PEROXISOME MEMBRANE ANCHOR PROTEIN PEX14P N-TERMINAL DOMAIN-CONTAINING PROTEIN"/>
    <property type="match status" value="1"/>
</dbReference>
<dbReference type="AlphaFoldDB" id="A0AAD7USR5"/>
<dbReference type="InterPro" id="IPR058841">
    <property type="entry name" value="HTH_76"/>
</dbReference>
<dbReference type="InterPro" id="IPR029045">
    <property type="entry name" value="ClpP/crotonase-like_dom_sf"/>
</dbReference>
<sequence>MDAFTAEQKKTFDTFDQYPWEADTVFQAGLDNILSNLPPTDNDNEDKDRQLLRAKHFFFSRFNQAFDLDQYLQYKQLEQQTGGKKDPKEARYQQLEQYDYDHDEKYLDGLSTVVQEWVNQQTQQGVIWDKTRLDEEFKKAQAQYYTRHVDTSVDMDDYFAWAQEKKEANQPACPFAHLWQNKGDGSKRTASGSAGSDFIVASEGRGATTLTLSSPSTRNVLTIDRLEALRKALEASEQSQEATAHMLNSLVTSETVASSGLAYRETYDLAIQQKANAIASLEKLAQSYYQSVEQTILSLKKPCLVFMDGAIPTNASYLFLWHRFIRVVTEHAVLPLGLTLSHAPVPPLLLLTLCRSRKPNLPQGIELYLALAPPELVRLRGPELLKLGLADVFVPGAQFHNVLETVKKMSLCPPPATATAVQLGLATAHTYPGPDRLGVWENEIQRVFGAAESLEEIRSNLEKVNNHWSQTILDHWSTLPPTLLKAVFQAVKKSCSGMEPPHVFALEQSLNTQWRQSKDYTTWITKEEGSWMEEEDAYPESVDHEQQRDQVIYEAPQTKSDTMACPVTGQGGVCPVTGQVSEAAAATTCPVTGQTSSIPSACPMSQQQQQAMACPVTGQKGAACPVSSQSS</sequence>
<feature type="domain" description="PEX14-like helix-turn-helix" evidence="2">
    <location>
        <begin position="10"/>
        <end position="76"/>
    </location>
</feature>
<reference evidence="3 4" key="1">
    <citation type="submission" date="2023-03" db="EMBL/GenBank/DDBJ databases">
        <title>Genome sequence of Lichtheimia ornata CBS 291.66.</title>
        <authorList>
            <person name="Mohabir J.T."/>
            <person name="Shea T.P."/>
            <person name="Kurbessoian T."/>
            <person name="Berby B."/>
            <person name="Fontaine J."/>
            <person name="Livny J."/>
            <person name="Gnirke A."/>
            <person name="Stajich J.E."/>
            <person name="Cuomo C.A."/>
        </authorList>
    </citation>
    <scope>NUCLEOTIDE SEQUENCE [LARGE SCALE GENOMIC DNA]</scope>
    <source>
        <strain evidence="3">CBS 291.66</strain>
    </source>
</reference>
<proteinExistence type="predicted"/>
<evidence type="ECO:0000259" key="2">
    <source>
        <dbReference type="Pfam" id="PF25871"/>
    </source>
</evidence>
<dbReference type="GeneID" id="83219717"/>
<dbReference type="SUPFAM" id="SSF52096">
    <property type="entry name" value="ClpP/crotonase"/>
    <property type="match status" value="1"/>
</dbReference>
<dbReference type="Pfam" id="PF25871">
    <property type="entry name" value="HTH_76"/>
    <property type="match status" value="2"/>
</dbReference>
<organism evidence="3 4">
    <name type="scientific">Lichtheimia ornata</name>
    <dbReference type="NCBI Taxonomy" id="688661"/>
    <lineage>
        <taxon>Eukaryota</taxon>
        <taxon>Fungi</taxon>
        <taxon>Fungi incertae sedis</taxon>
        <taxon>Mucoromycota</taxon>
        <taxon>Mucoromycotina</taxon>
        <taxon>Mucoromycetes</taxon>
        <taxon>Mucorales</taxon>
        <taxon>Lichtheimiaceae</taxon>
        <taxon>Lichtheimia</taxon>
    </lineage>
</organism>
<gene>
    <name evidence="3" type="ORF">O0I10_012343</name>
</gene>
<feature type="domain" description="Enoyl-CoA hydratase/isomerase" evidence="1">
    <location>
        <begin position="360"/>
        <end position="521"/>
    </location>
</feature>
<accession>A0AAD7USR5</accession>
<dbReference type="RefSeq" id="XP_058336948.1">
    <property type="nucleotide sequence ID" value="XM_058492276.1"/>
</dbReference>